<reference evidence="2" key="1">
    <citation type="submission" date="2006-10" db="EMBL/GenBank/DDBJ databases">
        <authorList>
            <person name="Amadeo P."/>
            <person name="Zhao Q."/>
            <person name="Wortman J."/>
            <person name="Fraser-Liggett C."/>
            <person name="Carlton J."/>
        </authorList>
    </citation>
    <scope>NUCLEOTIDE SEQUENCE</scope>
    <source>
        <strain evidence="2">G3</strain>
    </source>
</reference>
<sequence length="196" mass="22506">MTFAGFMRYLLGSIITLSVLTGYIGAIGYGIYWWNRIYIDFPYFGGEYLKFFVYLTLTWGIPGLFILLLLISVIFDCCKEGNLISSFASGISIICLIAGLLGVTPFFVSRSTKHRSNMIWNSPRNQLPSNIQEKLNNWINKQTAGMSEADKQKFITKFDTVEYRINEPREIFLYFVYLQLGSAVLEIFLVIFETCK</sequence>
<dbReference type="VEuPathDB" id="TrichDB:TVAGG3_0828090"/>
<keyword evidence="1" id="KW-1133">Transmembrane helix</keyword>
<name>A2F927_TRIV3</name>
<keyword evidence="1" id="KW-0812">Transmembrane</keyword>
<dbReference type="EMBL" id="DS113669">
    <property type="protein sequence ID" value="EAX98602.1"/>
    <property type="molecule type" value="Genomic_DNA"/>
</dbReference>
<gene>
    <name evidence="2" type="ORF">TVAG_090910</name>
</gene>
<dbReference type="RefSeq" id="XP_001311532.1">
    <property type="nucleotide sequence ID" value="XM_001311531.1"/>
</dbReference>
<dbReference type="AlphaFoldDB" id="A2F927"/>
<keyword evidence="3" id="KW-1185">Reference proteome</keyword>
<dbReference type="VEuPathDB" id="TrichDB:TVAG_090910"/>
<reference evidence="2" key="2">
    <citation type="journal article" date="2007" name="Science">
        <title>Draft genome sequence of the sexually transmitted pathogen Trichomonas vaginalis.</title>
        <authorList>
            <person name="Carlton J.M."/>
            <person name="Hirt R.P."/>
            <person name="Silva J.C."/>
            <person name="Delcher A.L."/>
            <person name="Schatz M."/>
            <person name="Zhao Q."/>
            <person name="Wortman J.R."/>
            <person name="Bidwell S.L."/>
            <person name="Alsmark U.C.M."/>
            <person name="Besteiro S."/>
            <person name="Sicheritz-Ponten T."/>
            <person name="Noel C.J."/>
            <person name="Dacks J.B."/>
            <person name="Foster P.G."/>
            <person name="Simillion C."/>
            <person name="Van de Peer Y."/>
            <person name="Miranda-Saavedra D."/>
            <person name="Barton G.J."/>
            <person name="Westrop G.D."/>
            <person name="Mueller S."/>
            <person name="Dessi D."/>
            <person name="Fiori P.L."/>
            <person name="Ren Q."/>
            <person name="Paulsen I."/>
            <person name="Zhang H."/>
            <person name="Bastida-Corcuera F.D."/>
            <person name="Simoes-Barbosa A."/>
            <person name="Brown M.T."/>
            <person name="Hayes R.D."/>
            <person name="Mukherjee M."/>
            <person name="Okumura C.Y."/>
            <person name="Schneider R."/>
            <person name="Smith A.J."/>
            <person name="Vanacova S."/>
            <person name="Villalvazo M."/>
            <person name="Haas B.J."/>
            <person name="Pertea M."/>
            <person name="Feldblyum T.V."/>
            <person name="Utterback T.R."/>
            <person name="Shu C.L."/>
            <person name="Osoegawa K."/>
            <person name="de Jong P.J."/>
            <person name="Hrdy I."/>
            <person name="Horvathova L."/>
            <person name="Zubacova Z."/>
            <person name="Dolezal P."/>
            <person name="Malik S.B."/>
            <person name="Logsdon J.M. Jr."/>
            <person name="Henze K."/>
            <person name="Gupta A."/>
            <person name="Wang C.C."/>
            <person name="Dunne R.L."/>
            <person name="Upcroft J.A."/>
            <person name="Upcroft P."/>
            <person name="White O."/>
            <person name="Salzberg S.L."/>
            <person name="Tang P."/>
            <person name="Chiu C.-H."/>
            <person name="Lee Y.-S."/>
            <person name="Embley T.M."/>
            <person name="Coombs G.H."/>
            <person name="Mottram J.C."/>
            <person name="Tachezy J."/>
            <person name="Fraser-Liggett C.M."/>
            <person name="Johnson P.J."/>
        </authorList>
    </citation>
    <scope>NUCLEOTIDE SEQUENCE [LARGE SCALE GENOMIC DNA]</scope>
    <source>
        <strain evidence="2">G3</strain>
    </source>
</reference>
<feature type="transmembrane region" description="Helical" evidence="1">
    <location>
        <begin position="51"/>
        <end position="75"/>
    </location>
</feature>
<proteinExistence type="predicted"/>
<protein>
    <submittedName>
        <fullName evidence="2">Uncharacterized protein</fullName>
    </submittedName>
</protein>
<feature type="transmembrane region" description="Helical" evidence="1">
    <location>
        <begin position="171"/>
        <end position="192"/>
    </location>
</feature>
<feature type="transmembrane region" description="Helical" evidence="1">
    <location>
        <begin position="9"/>
        <end position="31"/>
    </location>
</feature>
<dbReference type="Proteomes" id="UP000001542">
    <property type="component" value="Unassembled WGS sequence"/>
</dbReference>
<evidence type="ECO:0000256" key="1">
    <source>
        <dbReference type="SAM" id="Phobius"/>
    </source>
</evidence>
<accession>A2F927</accession>
<dbReference type="KEGG" id="tva:4756401"/>
<organism evidence="2 3">
    <name type="scientific">Trichomonas vaginalis (strain ATCC PRA-98 / G3)</name>
    <dbReference type="NCBI Taxonomy" id="412133"/>
    <lineage>
        <taxon>Eukaryota</taxon>
        <taxon>Metamonada</taxon>
        <taxon>Parabasalia</taxon>
        <taxon>Trichomonadida</taxon>
        <taxon>Trichomonadidae</taxon>
        <taxon>Trichomonas</taxon>
    </lineage>
</organism>
<dbReference type="InParanoid" id="A2F927"/>
<evidence type="ECO:0000313" key="2">
    <source>
        <dbReference type="EMBL" id="EAX98602.1"/>
    </source>
</evidence>
<evidence type="ECO:0000313" key="3">
    <source>
        <dbReference type="Proteomes" id="UP000001542"/>
    </source>
</evidence>
<feature type="transmembrane region" description="Helical" evidence="1">
    <location>
        <begin position="87"/>
        <end position="108"/>
    </location>
</feature>
<keyword evidence="1" id="KW-0472">Membrane</keyword>